<reference evidence="2 3" key="1">
    <citation type="submission" date="2020-10" db="EMBL/GenBank/DDBJ databases">
        <title>Phylogeny of dyella-like bacteria.</title>
        <authorList>
            <person name="Fu J."/>
        </authorList>
    </citation>
    <scope>NUCLEOTIDE SEQUENCE [LARGE SCALE GENOMIC DNA]</scope>
    <source>
        <strain evidence="2 3">DHG40</strain>
    </source>
</reference>
<comment type="caution">
    <text evidence="2">The sequence shown here is derived from an EMBL/GenBank/DDBJ whole genome shotgun (WGS) entry which is preliminary data.</text>
</comment>
<sequence length="97" mass="10849">MLNVVRFLEKMGSDAQWNEISMDKMELALAEADIEDPARSAILNKDVAELQALMQQKLFNPIIIPGTEEEEEEEEDGDEPGEKDMRLSHSSSSAPQS</sequence>
<feature type="region of interest" description="Disordered" evidence="1">
    <location>
        <begin position="61"/>
        <end position="97"/>
    </location>
</feature>
<dbReference type="EMBL" id="JADIKI010000022">
    <property type="protein sequence ID" value="MFK2854402.1"/>
    <property type="molecule type" value="Genomic_DNA"/>
</dbReference>
<protein>
    <submittedName>
        <fullName evidence="2">Uncharacterized protein</fullName>
    </submittedName>
</protein>
<evidence type="ECO:0000256" key="1">
    <source>
        <dbReference type="SAM" id="MobiDB-lite"/>
    </source>
</evidence>
<gene>
    <name evidence="2" type="ORF">ISP18_07350</name>
</gene>
<accession>A0ABW8IGS4</accession>
<organism evidence="2 3">
    <name type="scientific">Dyella humi</name>
    <dbReference type="NCBI Taxonomy" id="1770547"/>
    <lineage>
        <taxon>Bacteria</taxon>
        <taxon>Pseudomonadati</taxon>
        <taxon>Pseudomonadota</taxon>
        <taxon>Gammaproteobacteria</taxon>
        <taxon>Lysobacterales</taxon>
        <taxon>Rhodanobacteraceae</taxon>
        <taxon>Dyella</taxon>
    </lineage>
</organism>
<name>A0ABW8IGS4_9GAMM</name>
<feature type="compositionally biased region" description="Acidic residues" evidence="1">
    <location>
        <begin position="67"/>
        <end position="79"/>
    </location>
</feature>
<proteinExistence type="predicted"/>
<evidence type="ECO:0000313" key="2">
    <source>
        <dbReference type="EMBL" id="MFK2854402.1"/>
    </source>
</evidence>
<dbReference type="RefSeq" id="WP_380008827.1">
    <property type="nucleotide sequence ID" value="NZ_JADIKI010000022.1"/>
</dbReference>
<evidence type="ECO:0000313" key="3">
    <source>
        <dbReference type="Proteomes" id="UP001620409"/>
    </source>
</evidence>
<dbReference type="Proteomes" id="UP001620409">
    <property type="component" value="Unassembled WGS sequence"/>
</dbReference>
<keyword evidence="3" id="KW-1185">Reference proteome</keyword>
<feature type="compositionally biased region" description="Polar residues" evidence="1">
    <location>
        <begin position="88"/>
        <end position="97"/>
    </location>
</feature>